<dbReference type="OrthoDB" id="2980978at2759"/>
<gene>
    <name evidence="2" type="ORF">DAEQUDRAFT_680609</name>
</gene>
<evidence type="ECO:0000259" key="1">
    <source>
        <dbReference type="Pfam" id="PF20231"/>
    </source>
</evidence>
<dbReference type="Proteomes" id="UP000076727">
    <property type="component" value="Unassembled WGS sequence"/>
</dbReference>
<dbReference type="Pfam" id="PF20231">
    <property type="entry name" value="DUF6589"/>
    <property type="match status" value="1"/>
</dbReference>
<proteinExistence type="predicted"/>
<accession>A0A165KM94</accession>
<feature type="domain" description="DUF6589" evidence="1">
    <location>
        <begin position="2"/>
        <end position="71"/>
    </location>
</feature>
<evidence type="ECO:0000313" key="2">
    <source>
        <dbReference type="EMBL" id="KZT63317.1"/>
    </source>
</evidence>
<feature type="non-terminal residue" evidence="2">
    <location>
        <position position="1"/>
    </location>
</feature>
<dbReference type="EMBL" id="KV429197">
    <property type="protein sequence ID" value="KZT63317.1"/>
    <property type="molecule type" value="Genomic_DNA"/>
</dbReference>
<evidence type="ECO:0000313" key="3">
    <source>
        <dbReference type="Proteomes" id="UP000076727"/>
    </source>
</evidence>
<protein>
    <recommendedName>
        <fullName evidence="1">DUF6589 domain-containing protein</fullName>
    </recommendedName>
</protein>
<reference evidence="2 3" key="1">
    <citation type="journal article" date="2016" name="Mol. Biol. Evol.">
        <title>Comparative Genomics of Early-Diverging Mushroom-Forming Fungi Provides Insights into the Origins of Lignocellulose Decay Capabilities.</title>
        <authorList>
            <person name="Nagy L.G."/>
            <person name="Riley R."/>
            <person name="Tritt A."/>
            <person name="Adam C."/>
            <person name="Daum C."/>
            <person name="Floudas D."/>
            <person name="Sun H."/>
            <person name="Yadav J.S."/>
            <person name="Pangilinan J."/>
            <person name="Larsson K.H."/>
            <person name="Matsuura K."/>
            <person name="Barry K."/>
            <person name="Labutti K."/>
            <person name="Kuo R."/>
            <person name="Ohm R.A."/>
            <person name="Bhattacharya S.S."/>
            <person name="Shirouzu T."/>
            <person name="Yoshinaga Y."/>
            <person name="Martin F.M."/>
            <person name="Grigoriev I.V."/>
            <person name="Hibbett D.S."/>
        </authorList>
    </citation>
    <scope>NUCLEOTIDE SEQUENCE [LARGE SCALE GENOMIC DNA]</scope>
    <source>
        <strain evidence="2 3">L-15889</strain>
    </source>
</reference>
<keyword evidence="3" id="KW-1185">Reference proteome</keyword>
<name>A0A165KM94_9APHY</name>
<organism evidence="2 3">
    <name type="scientific">Daedalea quercina L-15889</name>
    <dbReference type="NCBI Taxonomy" id="1314783"/>
    <lineage>
        <taxon>Eukaryota</taxon>
        <taxon>Fungi</taxon>
        <taxon>Dikarya</taxon>
        <taxon>Basidiomycota</taxon>
        <taxon>Agaricomycotina</taxon>
        <taxon>Agaricomycetes</taxon>
        <taxon>Polyporales</taxon>
        <taxon>Fomitopsis</taxon>
    </lineage>
</organism>
<dbReference type="STRING" id="1314783.A0A165KM94"/>
<dbReference type="InterPro" id="IPR046496">
    <property type="entry name" value="DUF6589"/>
</dbReference>
<sequence>CWLVNLSGKKDGFMPIDRGMEAAIKDIKVTHRAQGPSVDWKYLKKLHPTIPVIRAISEHIEDQFGTTWTKYKKHTNSPDKAGIRRLQAAYLAPLGIFSRQPGRQLRPGNIFNNFTYDALQRLGKTMGRWLDNRTFVRSKAEEFDTLIQQNTSAPMNVD</sequence>
<dbReference type="AlphaFoldDB" id="A0A165KM94"/>